<dbReference type="AlphaFoldDB" id="A0A6L9L9G7"/>
<evidence type="ECO:0000313" key="2">
    <source>
        <dbReference type="Proteomes" id="UP000474175"/>
    </source>
</evidence>
<gene>
    <name evidence="1" type="ORF">GK108_20145</name>
</gene>
<keyword evidence="2" id="KW-1185">Reference proteome</keyword>
<dbReference type="Proteomes" id="UP000474175">
    <property type="component" value="Unassembled WGS sequence"/>
</dbReference>
<name>A0A6L9L9G7_9BACT</name>
<evidence type="ECO:0008006" key="3">
    <source>
        <dbReference type="Google" id="ProtNLM"/>
    </source>
</evidence>
<evidence type="ECO:0000313" key="1">
    <source>
        <dbReference type="EMBL" id="NDU97206.1"/>
    </source>
</evidence>
<proteinExistence type="predicted"/>
<reference evidence="1 2" key="1">
    <citation type="submission" date="2020-02" db="EMBL/GenBank/DDBJ databases">
        <title>Draft genome sequence of two Spirosoma agri KCTC 52727 and Spirosoma terrae KCTC 52035.</title>
        <authorList>
            <person name="Rojas J."/>
            <person name="Ambika Manirajan B."/>
            <person name="Suarez C."/>
            <person name="Ratering S."/>
            <person name="Schnell S."/>
        </authorList>
    </citation>
    <scope>NUCLEOTIDE SEQUENCE [LARGE SCALE GENOMIC DNA]</scope>
    <source>
        <strain evidence="1 2">KCTC 52035</strain>
    </source>
</reference>
<organism evidence="1 2">
    <name type="scientific">Spirosoma terrae</name>
    <dbReference type="NCBI Taxonomy" id="1968276"/>
    <lineage>
        <taxon>Bacteria</taxon>
        <taxon>Pseudomonadati</taxon>
        <taxon>Bacteroidota</taxon>
        <taxon>Cytophagia</taxon>
        <taxon>Cytophagales</taxon>
        <taxon>Cytophagaceae</taxon>
        <taxon>Spirosoma</taxon>
    </lineage>
</organism>
<dbReference type="RefSeq" id="WP_163952426.1">
    <property type="nucleotide sequence ID" value="NZ_JAAFZH010000010.1"/>
</dbReference>
<sequence length="595" mass="68400">MSYRKFSPQEYNDRQLKRVESFTRKIDLIYYSAIIEAAQIAVNVAVDTEKQFSFDDYSQTTERVESLFRRMALDMLFTIESGQDEAWSFSNDKNDALVDLVFSSPIQTNETTPALTPPPHYKVRNQEALAAFKERTIDGLNLSDRVWRYTGQFKTELEMAIDVGLGEGKSAQQMSRDIRKYLNDPDMLFRKVRNKRGNLVLSKRAKNYHPGQGVYRSSYKNAMRLTRTEINAAHRESDHVRYQTLDFVVGFEVRRSNNPGNCEVCAKLKGRYPKTFKFVGWHPQCRCHVVSILATPEELRQLNQMILNGEDTTAFRSVNEVNDVPENFRTWVEDNRKRLENSPNKPIFIRDNFTGKDFAKAKFTISEPVKKAFLGIDLSTLIKGDVPTNAEMKAVIMAFAKQHPEHFANGLESVSILKSKSYLMQHSRLYNPSTNQWSSQSSISLSTHSFSIGGQLFNPTEELRGAFAAMKANTPLTFNQEYSVEALWHEILHAKSNTPPRKLNASRLERMETLNQFTARHTYDEFLKAFNSNALHKQQVLENGYGYKGWVKSFRDDLKKLGIAEEKAVKDLMPVLMGDYAEILKKLRDYMATPQ</sequence>
<accession>A0A6L9L9G7</accession>
<comment type="caution">
    <text evidence="1">The sequence shown here is derived from an EMBL/GenBank/DDBJ whole genome shotgun (WGS) entry which is preliminary data.</text>
</comment>
<protein>
    <recommendedName>
        <fullName evidence="3">Phage head morphogenesis domain-containing protein</fullName>
    </recommendedName>
</protein>
<dbReference type="EMBL" id="JAAFZH010000010">
    <property type="protein sequence ID" value="NDU97206.1"/>
    <property type="molecule type" value="Genomic_DNA"/>
</dbReference>